<dbReference type="Pfam" id="PF13181">
    <property type="entry name" value="TPR_8"/>
    <property type="match status" value="1"/>
</dbReference>
<name>A0ABW7T467_9ACTN</name>
<dbReference type="SMART" id="SM00530">
    <property type="entry name" value="HTH_XRE"/>
    <property type="match status" value="1"/>
</dbReference>
<evidence type="ECO:0000313" key="5">
    <source>
        <dbReference type="EMBL" id="MFI0910867.1"/>
    </source>
</evidence>
<feature type="compositionally biased region" description="Basic and acidic residues" evidence="3">
    <location>
        <begin position="64"/>
        <end position="77"/>
    </location>
</feature>
<dbReference type="Pfam" id="PF13560">
    <property type="entry name" value="HTH_31"/>
    <property type="match status" value="1"/>
</dbReference>
<dbReference type="SUPFAM" id="SSF47413">
    <property type="entry name" value="lambda repressor-like DNA-binding domains"/>
    <property type="match status" value="1"/>
</dbReference>
<reference evidence="5 6" key="1">
    <citation type="submission" date="2024-10" db="EMBL/GenBank/DDBJ databases">
        <title>The Natural Products Discovery Center: Release of the First 8490 Sequenced Strains for Exploring Actinobacteria Biosynthetic Diversity.</title>
        <authorList>
            <person name="Kalkreuter E."/>
            <person name="Kautsar S.A."/>
            <person name="Yang D."/>
            <person name="Bader C.D."/>
            <person name="Teijaro C.N."/>
            <person name="Fluegel L."/>
            <person name="Davis C.M."/>
            <person name="Simpson J.R."/>
            <person name="Lauterbach L."/>
            <person name="Steele A.D."/>
            <person name="Gui C."/>
            <person name="Meng S."/>
            <person name="Li G."/>
            <person name="Viehrig K."/>
            <person name="Ye F."/>
            <person name="Su P."/>
            <person name="Kiefer A.F."/>
            <person name="Nichols A."/>
            <person name="Cepeda A.J."/>
            <person name="Yan W."/>
            <person name="Fan B."/>
            <person name="Jiang Y."/>
            <person name="Adhikari A."/>
            <person name="Zheng C.-J."/>
            <person name="Schuster L."/>
            <person name="Cowan T.M."/>
            <person name="Smanski M.J."/>
            <person name="Chevrette M.G."/>
            <person name="De Carvalho L.P.S."/>
            <person name="Shen B."/>
        </authorList>
    </citation>
    <scope>NUCLEOTIDE SEQUENCE [LARGE SCALE GENOMIC DNA]</scope>
    <source>
        <strain evidence="5 6">NPDC020979</strain>
    </source>
</reference>
<dbReference type="PROSITE" id="PS50943">
    <property type="entry name" value="HTH_CROC1"/>
    <property type="match status" value="1"/>
</dbReference>
<organism evidence="5 6">
    <name type="scientific">Streptomyces abikoensis</name>
    <dbReference type="NCBI Taxonomy" id="97398"/>
    <lineage>
        <taxon>Bacteria</taxon>
        <taxon>Bacillati</taxon>
        <taxon>Actinomycetota</taxon>
        <taxon>Actinomycetes</taxon>
        <taxon>Kitasatosporales</taxon>
        <taxon>Streptomycetaceae</taxon>
        <taxon>Streptomyces</taxon>
    </lineage>
</organism>
<dbReference type="InterPro" id="IPR050807">
    <property type="entry name" value="TransReg_Diox_bact_type"/>
</dbReference>
<dbReference type="PROSITE" id="PS50005">
    <property type="entry name" value="TPR"/>
    <property type="match status" value="1"/>
</dbReference>
<dbReference type="PANTHER" id="PTHR46797">
    <property type="entry name" value="HTH-TYPE TRANSCRIPTIONAL REGULATOR"/>
    <property type="match status" value="1"/>
</dbReference>
<accession>A0ABW7T467</accession>
<gene>
    <name evidence="5" type="ORF">ACH4TF_10470</name>
</gene>
<feature type="region of interest" description="Disordered" evidence="3">
    <location>
        <begin position="64"/>
        <end position="85"/>
    </location>
</feature>
<proteinExistence type="predicted"/>
<dbReference type="SMART" id="SM00028">
    <property type="entry name" value="TPR"/>
    <property type="match status" value="3"/>
</dbReference>
<dbReference type="InterPro" id="IPR010982">
    <property type="entry name" value="Lambda_DNA-bd_dom_sf"/>
</dbReference>
<evidence type="ECO:0000313" key="6">
    <source>
        <dbReference type="Proteomes" id="UP001611162"/>
    </source>
</evidence>
<dbReference type="Proteomes" id="UP001611162">
    <property type="component" value="Unassembled WGS sequence"/>
</dbReference>
<dbReference type="SUPFAM" id="SSF48452">
    <property type="entry name" value="TPR-like"/>
    <property type="match status" value="1"/>
</dbReference>
<evidence type="ECO:0000256" key="3">
    <source>
        <dbReference type="SAM" id="MobiDB-lite"/>
    </source>
</evidence>
<keyword evidence="1" id="KW-0238">DNA-binding</keyword>
<dbReference type="PANTHER" id="PTHR46797:SF1">
    <property type="entry name" value="METHYLPHOSPHONATE SYNTHASE"/>
    <property type="match status" value="1"/>
</dbReference>
<dbReference type="InterPro" id="IPR019734">
    <property type="entry name" value="TPR_rpt"/>
</dbReference>
<feature type="domain" description="HTH cro/C1-type" evidence="4">
    <location>
        <begin position="13"/>
        <end position="68"/>
    </location>
</feature>
<dbReference type="InterPro" id="IPR001387">
    <property type="entry name" value="Cro/C1-type_HTH"/>
</dbReference>
<dbReference type="RefSeq" id="WP_397612658.1">
    <property type="nucleotide sequence ID" value="NZ_JBIRRB010000003.1"/>
</dbReference>
<evidence type="ECO:0000256" key="1">
    <source>
        <dbReference type="ARBA" id="ARBA00023125"/>
    </source>
</evidence>
<dbReference type="InterPro" id="IPR011990">
    <property type="entry name" value="TPR-like_helical_dom_sf"/>
</dbReference>
<dbReference type="Gene3D" id="1.10.260.40">
    <property type="entry name" value="lambda repressor-like DNA-binding domains"/>
    <property type="match status" value="1"/>
</dbReference>
<sequence length="412" mass="44576">MTPENRREFGARVAELRTQRGLTQKELAAEIGRTTSWLSQVERGVQPVNRIDVLRQLARSLGVEPHELRPDAPRTEEPGSAARSNDLDRVRFLLSGHPAPDALLATCPTEAEVSFPELRAGLDAVWALAHGGRMGELSESLSEIVPRLESLARTAPERERPQVYGLLARAYQAMAAAFVRQNEADAAWVAADRAIAAAEMSGRVLDVFAGTFRLAHACLRLKRYDQAEHVAQTAVNALARHVQAGAAEETPAVLSLLGSLHLVLAQVHARCGNRSAARGEVGRARRAAERLGEDRNDFNLEFGPTNVEIQAVSVAVDLGDAGEALHIGARLDASGLSAERQARLALDIGRAHAQLRHLEEALQSFLEAEQLAPETIQSHVAARSAIRDLMLIEGRAASPELRALAQRADAMS</sequence>
<keyword evidence="6" id="KW-1185">Reference proteome</keyword>
<feature type="repeat" description="TPR" evidence="2">
    <location>
        <begin position="342"/>
        <end position="375"/>
    </location>
</feature>
<protein>
    <submittedName>
        <fullName evidence="5">Helix-turn-helix domain-containing protein</fullName>
    </submittedName>
</protein>
<dbReference type="EMBL" id="JBIRRB010000003">
    <property type="protein sequence ID" value="MFI0910867.1"/>
    <property type="molecule type" value="Genomic_DNA"/>
</dbReference>
<dbReference type="Gene3D" id="1.25.40.10">
    <property type="entry name" value="Tetratricopeptide repeat domain"/>
    <property type="match status" value="1"/>
</dbReference>
<comment type="caution">
    <text evidence="5">The sequence shown here is derived from an EMBL/GenBank/DDBJ whole genome shotgun (WGS) entry which is preliminary data.</text>
</comment>
<evidence type="ECO:0000256" key="2">
    <source>
        <dbReference type="PROSITE-ProRule" id="PRU00339"/>
    </source>
</evidence>
<dbReference type="CDD" id="cd00093">
    <property type="entry name" value="HTH_XRE"/>
    <property type="match status" value="1"/>
</dbReference>
<evidence type="ECO:0000259" key="4">
    <source>
        <dbReference type="PROSITE" id="PS50943"/>
    </source>
</evidence>
<keyword evidence="2" id="KW-0802">TPR repeat</keyword>